<comment type="caution">
    <text evidence="3">The sequence shown here is derived from an EMBL/GenBank/DDBJ whole genome shotgun (WGS) entry which is preliminary data.</text>
</comment>
<evidence type="ECO:0000313" key="4">
    <source>
        <dbReference type="Proteomes" id="UP000478836"/>
    </source>
</evidence>
<keyword evidence="3" id="KW-0378">Hydrolase</keyword>
<evidence type="ECO:0000313" key="3">
    <source>
        <dbReference type="EMBL" id="KAB1867517.1"/>
    </source>
</evidence>
<dbReference type="InterPro" id="IPR011234">
    <property type="entry name" value="Fumarylacetoacetase-like_C"/>
</dbReference>
<dbReference type="PANTHER" id="PTHR11820">
    <property type="entry name" value="ACYLPYRUVASE"/>
    <property type="match status" value="1"/>
</dbReference>
<organism evidence="3 4">
    <name type="scientific">Microbacterium algeriense</name>
    <dbReference type="NCBI Taxonomy" id="2615184"/>
    <lineage>
        <taxon>Bacteria</taxon>
        <taxon>Bacillati</taxon>
        <taxon>Actinomycetota</taxon>
        <taxon>Actinomycetes</taxon>
        <taxon>Micrococcales</taxon>
        <taxon>Microbacteriaceae</taxon>
        <taxon>Microbacterium</taxon>
    </lineage>
</organism>
<proteinExistence type="predicted"/>
<evidence type="ECO:0000259" key="2">
    <source>
        <dbReference type="Pfam" id="PF01557"/>
    </source>
</evidence>
<dbReference type="InterPro" id="IPR036663">
    <property type="entry name" value="Fumarylacetoacetase_C_sf"/>
</dbReference>
<dbReference type="Pfam" id="PF01557">
    <property type="entry name" value="FAA_hydrolase"/>
    <property type="match status" value="1"/>
</dbReference>
<name>A0ABQ6VBS0_9MICO</name>
<dbReference type="EMBL" id="WAAO01000001">
    <property type="protein sequence ID" value="KAB1867517.1"/>
    <property type="molecule type" value="Genomic_DNA"/>
</dbReference>
<dbReference type="RefSeq" id="WP_151459002.1">
    <property type="nucleotide sequence ID" value="NZ_WAAO01000001.1"/>
</dbReference>
<dbReference type="Gene3D" id="3.90.850.10">
    <property type="entry name" value="Fumarylacetoacetase-like, C-terminal domain"/>
    <property type="match status" value="1"/>
</dbReference>
<feature type="domain" description="Fumarylacetoacetase-like C-terminal" evidence="2">
    <location>
        <begin position="68"/>
        <end position="241"/>
    </location>
</feature>
<dbReference type="GO" id="GO:0016787">
    <property type="term" value="F:hydrolase activity"/>
    <property type="evidence" value="ECO:0007669"/>
    <property type="project" value="UniProtKB-KW"/>
</dbReference>
<reference evidence="4" key="1">
    <citation type="submission" date="2019-09" db="EMBL/GenBank/DDBJ databases">
        <title>Whole genome sequencing of Microbacterium maritypicum.</title>
        <authorList>
            <person name="Lenchi N."/>
        </authorList>
    </citation>
    <scope>NUCLEOTIDE SEQUENCE [LARGE SCALE GENOMIC DNA]</scope>
    <source>
        <strain evidence="4">G1</strain>
    </source>
</reference>
<keyword evidence="1" id="KW-0479">Metal-binding</keyword>
<accession>A0ABQ6VBS0</accession>
<dbReference type="Proteomes" id="UP000478836">
    <property type="component" value="Unassembled WGS sequence"/>
</dbReference>
<dbReference type="GeneID" id="77476194"/>
<sequence length="248" mass="25763">MTGGPRLLGRIATAEGPRWVRPHGDRLIPVADPFAAFAAGHRPADVGEAVDAPLIAPVDPTVLVGIAQNEPEHVSPVQAWLKSPRTVVVGGAEVTLRRDAGAAVAEGEIAVVIGRATAGLTAGNAQEFVLGVTAVNDLSSPERVEFDPRNFESKSGEGYTPLGPWIDTEVGIDDVELSVAVDGRLVAETGSRSLPVPIRECLAYVARWTPLGPGDVVMTGAPHSQALVRPGQTVTITVAGIDLVTPFA</sequence>
<gene>
    <name evidence="3" type="ORF">F6A08_07010</name>
</gene>
<protein>
    <submittedName>
        <fullName evidence="3">Fumarylacetoacetate hydrolase family protein</fullName>
    </submittedName>
</protein>
<evidence type="ECO:0000256" key="1">
    <source>
        <dbReference type="ARBA" id="ARBA00022723"/>
    </source>
</evidence>
<keyword evidence="4" id="KW-1185">Reference proteome</keyword>
<dbReference type="SUPFAM" id="SSF56529">
    <property type="entry name" value="FAH"/>
    <property type="match status" value="1"/>
</dbReference>